<comment type="caution">
    <text evidence="3">The sequence shown here is derived from an EMBL/GenBank/DDBJ whole genome shotgun (WGS) entry which is preliminary data.</text>
</comment>
<evidence type="ECO:0000313" key="3">
    <source>
        <dbReference type="EMBL" id="MFD0850015.1"/>
    </source>
</evidence>
<evidence type="ECO:0000313" key="4">
    <source>
        <dbReference type="Proteomes" id="UP001597124"/>
    </source>
</evidence>
<evidence type="ECO:0000259" key="2">
    <source>
        <dbReference type="Pfam" id="PF13670"/>
    </source>
</evidence>
<evidence type="ECO:0000256" key="1">
    <source>
        <dbReference type="SAM" id="SignalP"/>
    </source>
</evidence>
<dbReference type="Proteomes" id="UP001597124">
    <property type="component" value="Unassembled WGS sequence"/>
</dbReference>
<sequence length="89" mass="9684">MYRQIATGIGAAALIGLSAPAFADRQATATEIEKIVPVLKAAGYVSWEEIELDDDGPLFEVDDARKADGSKWDVKLSASDFQIVREKKD</sequence>
<organism evidence="3 4">
    <name type="scientific">Sphingosinicella xenopeptidilytica</name>
    <dbReference type="NCBI Taxonomy" id="364098"/>
    <lineage>
        <taxon>Bacteria</taxon>
        <taxon>Pseudomonadati</taxon>
        <taxon>Pseudomonadota</taxon>
        <taxon>Alphaproteobacteria</taxon>
        <taxon>Sphingomonadales</taxon>
        <taxon>Sphingosinicellaceae</taxon>
        <taxon>Sphingosinicella</taxon>
    </lineage>
</organism>
<dbReference type="EMBL" id="JBHTIK010000015">
    <property type="protein sequence ID" value="MFD0850015.1"/>
    <property type="molecule type" value="Genomic_DNA"/>
</dbReference>
<keyword evidence="4" id="KW-1185">Reference proteome</keyword>
<dbReference type="InterPro" id="IPR025711">
    <property type="entry name" value="PepSY"/>
</dbReference>
<accession>A0ABW3C6C5</accession>
<feature type="signal peptide" evidence="1">
    <location>
        <begin position="1"/>
        <end position="23"/>
    </location>
</feature>
<dbReference type="RefSeq" id="WP_381493556.1">
    <property type="nucleotide sequence ID" value="NZ_JBHTIK010000015.1"/>
</dbReference>
<reference evidence="4" key="1">
    <citation type="journal article" date="2019" name="Int. J. Syst. Evol. Microbiol.">
        <title>The Global Catalogue of Microorganisms (GCM) 10K type strain sequencing project: providing services to taxonomists for standard genome sequencing and annotation.</title>
        <authorList>
            <consortium name="The Broad Institute Genomics Platform"/>
            <consortium name="The Broad Institute Genome Sequencing Center for Infectious Disease"/>
            <person name="Wu L."/>
            <person name="Ma J."/>
        </authorList>
    </citation>
    <scope>NUCLEOTIDE SEQUENCE [LARGE SCALE GENOMIC DNA]</scope>
    <source>
        <strain evidence="4">CCUG 52537</strain>
    </source>
</reference>
<gene>
    <name evidence="3" type="ORF">ACFQ00_16890</name>
</gene>
<protein>
    <submittedName>
        <fullName evidence="3">PepSY domain-containing protein</fullName>
    </submittedName>
</protein>
<keyword evidence="1" id="KW-0732">Signal</keyword>
<proteinExistence type="predicted"/>
<name>A0ABW3C6C5_SPHXN</name>
<feature type="domain" description="PepSY" evidence="2">
    <location>
        <begin position="11"/>
        <end position="87"/>
    </location>
</feature>
<feature type="chain" id="PRO_5047029913" evidence="1">
    <location>
        <begin position="24"/>
        <end position="89"/>
    </location>
</feature>
<dbReference type="Pfam" id="PF13670">
    <property type="entry name" value="PepSY_2"/>
    <property type="match status" value="1"/>
</dbReference>